<evidence type="ECO:0000256" key="1">
    <source>
        <dbReference type="SAM" id="SignalP"/>
    </source>
</evidence>
<evidence type="ECO:0000313" key="2">
    <source>
        <dbReference type="EMBL" id="TXS89884.1"/>
    </source>
</evidence>
<dbReference type="EMBL" id="VRZA01000009">
    <property type="protein sequence ID" value="TXS89884.1"/>
    <property type="molecule type" value="Genomic_DNA"/>
</dbReference>
<comment type="caution">
    <text evidence="2">The sequence shown here is derived from an EMBL/GenBank/DDBJ whole genome shotgun (WGS) entry which is preliminary data.</text>
</comment>
<sequence length="412" mass="45495">MRDYLNLLRLWASRGLCGAILLLSLLACAPEENATPLATSQPGMEQSPAPEAPGYALLRARQERRLAALEQDLSESAGARATGPARRLFEGWLYHARLTGELAGFDRAAAALAELKQRTRGEPPCREQAELALASHQIEAAATALSACPGTDNRDLLIDIDYYRGDYQRAITQAVNLLEERNLPADYIRLARLRQGTGSSREADALLEAAEQRYHNDNPHQIAWFRLQRGILALERGEHERARALFRRADAALPGWWLVEEHLAEVSLLLGDTATAVALYDKVIADTGNPQFIAARAEIDRSRGRESEAQQALEQARVMLNERLQQHPAAFTGHAVDFFLTYGPPSQALNLARADYQQRPYGNAATHLATALRQAGAPEEALQVLLPQLEAGWATPQAREELDLIRDALELN</sequence>
<dbReference type="SUPFAM" id="SSF48452">
    <property type="entry name" value="TPR-like"/>
    <property type="match status" value="1"/>
</dbReference>
<name>A0A5C8ZQ07_9GAMM</name>
<protein>
    <recommendedName>
        <fullName evidence="4">Tetratricopeptide repeat protein</fullName>
    </recommendedName>
</protein>
<dbReference type="RefSeq" id="WP_148070133.1">
    <property type="nucleotide sequence ID" value="NZ_VRZA01000009.1"/>
</dbReference>
<evidence type="ECO:0008006" key="4">
    <source>
        <dbReference type="Google" id="ProtNLM"/>
    </source>
</evidence>
<dbReference type="AlphaFoldDB" id="A0A5C8ZQ07"/>
<proteinExistence type="predicted"/>
<reference evidence="2 3" key="1">
    <citation type="submission" date="2019-08" db="EMBL/GenBank/DDBJ databases">
        <title>Parahaliea maris sp. nov., isolated from the surface seawater.</title>
        <authorList>
            <person name="Liu Y."/>
        </authorList>
    </citation>
    <scope>NUCLEOTIDE SEQUENCE [LARGE SCALE GENOMIC DNA]</scope>
    <source>
        <strain evidence="2 3">HSLHS9</strain>
    </source>
</reference>
<dbReference type="Proteomes" id="UP000321039">
    <property type="component" value="Unassembled WGS sequence"/>
</dbReference>
<dbReference type="InterPro" id="IPR011990">
    <property type="entry name" value="TPR-like_helical_dom_sf"/>
</dbReference>
<accession>A0A5C8ZQ07</accession>
<evidence type="ECO:0000313" key="3">
    <source>
        <dbReference type="Proteomes" id="UP000321039"/>
    </source>
</evidence>
<organism evidence="2 3">
    <name type="scientific">Parahaliea maris</name>
    <dbReference type="NCBI Taxonomy" id="2716870"/>
    <lineage>
        <taxon>Bacteria</taxon>
        <taxon>Pseudomonadati</taxon>
        <taxon>Pseudomonadota</taxon>
        <taxon>Gammaproteobacteria</taxon>
        <taxon>Cellvibrionales</taxon>
        <taxon>Halieaceae</taxon>
        <taxon>Parahaliea</taxon>
    </lineage>
</organism>
<dbReference type="Gene3D" id="1.25.40.10">
    <property type="entry name" value="Tetratricopeptide repeat domain"/>
    <property type="match status" value="1"/>
</dbReference>
<gene>
    <name evidence="2" type="ORF">FV139_19350</name>
</gene>
<feature type="signal peptide" evidence="1">
    <location>
        <begin position="1"/>
        <end position="29"/>
    </location>
</feature>
<feature type="chain" id="PRO_5022981548" description="Tetratricopeptide repeat protein" evidence="1">
    <location>
        <begin position="30"/>
        <end position="412"/>
    </location>
</feature>
<keyword evidence="3" id="KW-1185">Reference proteome</keyword>
<dbReference type="PROSITE" id="PS51257">
    <property type="entry name" value="PROKAR_LIPOPROTEIN"/>
    <property type="match status" value="1"/>
</dbReference>
<keyword evidence="1" id="KW-0732">Signal</keyword>